<accession>A0A1W2GB88</accession>
<evidence type="ECO:0000313" key="3">
    <source>
        <dbReference type="Proteomes" id="UP000192472"/>
    </source>
</evidence>
<feature type="signal peptide" evidence="1">
    <location>
        <begin position="1"/>
        <end position="20"/>
    </location>
</feature>
<dbReference type="RefSeq" id="WP_084372346.1">
    <property type="nucleotide sequence ID" value="NZ_FWYF01000002.1"/>
</dbReference>
<dbReference type="STRING" id="692418.SAMN04488029_1754"/>
<keyword evidence="3" id="KW-1185">Reference proteome</keyword>
<dbReference type="Proteomes" id="UP000192472">
    <property type="component" value="Unassembled WGS sequence"/>
</dbReference>
<name>A0A1W2GB88_REIFA</name>
<protein>
    <recommendedName>
        <fullName evidence="4">Transglutaminase-like superfamily protein</fullName>
    </recommendedName>
</protein>
<dbReference type="AlphaFoldDB" id="A0A1W2GB88"/>
<evidence type="ECO:0008006" key="4">
    <source>
        <dbReference type="Google" id="ProtNLM"/>
    </source>
</evidence>
<gene>
    <name evidence="2" type="ORF">SAMN04488029_1754</name>
</gene>
<proteinExistence type="predicted"/>
<evidence type="ECO:0000313" key="2">
    <source>
        <dbReference type="EMBL" id="SMD33940.1"/>
    </source>
</evidence>
<dbReference type="OrthoDB" id="1418365at2"/>
<reference evidence="2 3" key="1">
    <citation type="submission" date="2017-04" db="EMBL/GenBank/DDBJ databases">
        <authorList>
            <person name="Afonso C.L."/>
            <person name="Miller P.J."/>
            <person name="Scott M.A."/>
            <person name="Spackman E."/>
            <person name="Goraichik I."/>
            <person name="Dimitrov K.M."/>
            <person name="Suarez D.L."/>
            <person name="Swayne D.E."/>
        </authorList>
    </citation>
    <scope>NUCLEOTIDE SEQUENCE [LARGE SCALE GENOMIC DNA]</scope>
    <source>
        <strain evidence="2 3">DSM 26133</strain>
    </source>
</reference>
<feature type="chain" id="PRO_5013162166" description="Transglutaminase-like superfamily protein" evidence="1">
    <location>
        <begin position="21"/>
        <end position="261"/>
    </location>
</feature>
<keyword evidence="1" id="KW-0732">Signal</keyword>
<dbReference type="EMBL" id="FWYF01000002">
    <property type="protein sequence ID" value="SMD33940.1"/>
    <property type="molecule type" value="Genomic_DNA"/>
</dbReference>
<organism evidence="2 3">
    <name type="scientific">Reichenbachiella faecimaris</name>
    <dbReference type="NCBI Taxonomy" id="692418"/>
    <lineage>
        <taxon>Bacteria</taxon>
        <taxon>Pseudomonadati</taxon>
        <taxon>Bacteroidota</taxon>
        <taxon>Cytophagia</taxon>
        <taxon>Cytophagales</taxon>
        <taxon>Reichenbachiellaceae</taxon>
        <taxon>Reichenbachiella</taxon>
    </lineage>
</organism>
<evidence type="ECO:0000256" key="1">
    <source>
        <dbReference type="SAM" id="SignalP"/>
    </source>
</evidence>
<sequence>MKKILIGLALLTLHATTSQATGEKYLSSDTKLGLFIRSEFDDLSADQVLAYEESYAVLVDKLRERQASSKSDALFLKYVFYTVHRKMLGEYEQYVTFSEIFKKEKKYDCVTGTALYALILDELGFDYEVHETDYHVYLMAKSGGKKYLFESTDALAGFAWDAQEIAERTAFVDQESIRINTELGMTGLASNEAAMQGPEYINNIVDMRQLAGLHYYNQALKQFNNNDYRQAYKMIIIAQGIYPSQRIKNASSYMFSAAFED</sequence>